<dbReference type="SUPFAM" id="SSF51306">
    <property type="entry name" value="LexA/Signal peptidase"/>
    <property type="match status" value="1"/>
</dbReference>
<comment type="subcellular location">
    <subcellularLocation>
        <location evidence="8">Membrane</location>
        <topology evidence="8">Single-pass type II membrane protein</topology>
    </subcellularLocation>
</comment>
<keyword evidence="7" id="KW-0472">Membrane</keyword>
<evidence type="ECO:0000256" key="3">
    <source>
        <dbReference type="ARBA" id="ARBA00013208"/>
    </source>
</evidence>
<dbReference type="Gene3D" id="2.10.109.10">
    <property type="entry name" value="Umud Fragment, subunit A"/>
    <property type="match status" value="1"/>
</dbReference>
<dbReference type="PRINTS" id="PR00727">
    <property type="entry name" value="LEADERPTASE"/>
</dbReference>
<dbReference type="InterPro" id="IPR019756">
    <property type="entry name" value="Pept_S26A_signal_pept_1_Ser-AS"/>
</dbReference>
<feature type="active site" evidence="6">
    <location>
        <position position="100"/>
    </location>
</feature>
<evidence type="ECO:0000256" key="4">
    <source>
        <dbReference type="ARBA" id="ARBA00022670"/>
    </source>
</evidence>
<evidence type="ECO:0000256" key="5">
    <source>
        <dbReference type="ARBA" id="ARBA00022801"/>
    </source>
</evidence>
<dbReference type="PROSITE" id="PS00760">
    <property type="entry name" value="SPASE_I_2"/>
    <property type="match status" value="1"/>
</dbReference>
<protein>
    <recommendedName>
        <fullName evidence="3 7">Signal peptidase I</fullName>
        <ecNumber evidence="3 7">3.4.21.89</ecNumber>
    </recommendedName>
</protein>
<dbReference type="Pfam" id="PF10502">
    <property type="entry name" value="Peptidase_S26"/>
    <property type="match status" value="1"/>
</dbReference>
<keyword evidence="5 7" id="KW-0378">Hydrolase</keyword>
<dbReference type="PANTHER" id="PTHR43390:SF1">
    <property type="entry name" value="CHLOROPLAST PROCESSING PEPTIDASE"/>
    <property type="match status" value="1"/>
</dbReference>
<evidence type="ECO:0000256" key="2">
    <source>
        <dbReference type="ARBA" id="ARBA00009370"/>
    </source>
</evidence>
<evidence type="ECO:0000259" key="9">
    <source>
        <dbReference type="Pfam" id="PF10502"/>
    </source>
</evidence>
<dbReference type="InterPro" id="IPR019533">
    <property type="entry name" value="Peptidase_S26"/>
</dbReference>
<dbReference type="AlphaFoldDB" id="A0A554JDJ8"/>
<dbReference type="GO" id="GO:0006465">
    <property type="term" value="P:signal peptide processing"/>
    <property type="evidence" value="ECO:0007669"/>
    <property type="project" value="InterPro"/>
</dbReference>
<dbReference type="PROSITE" id="PS00761">
    <property type="entry name" value="SPASE_I_3"/>
    <property type="match status" value="1"/>
</dbReference>
<evidence type="ECO:0000256" key="7">
    <source>
        <dbReference type="RuleBase" id="RU003993"/>
    </source>
</evidence>
<dbReference type="InterPro" id="IPR000223">
    <property type="entry name" value="Pept_S26A_signal_pept_1"/>
</dbReference>
<dbReference type="Proteomes" id="UP000319613">
    <property type="component" value="Unassembled WGS sequence"/>
</dbReference>
<dbReference type="EC" id="3.4.21.89" evidence="3 7"/>
<dbReference type="PANTHER" id="PTHR43390">
    <property type="entry name" value="SIGNAL PEPTIDASE I"/>
    <property type="match status" value="1"/>
</dbReference>
<evidence type="ECO:0000256" key="1">
    <source>
        <dbReference type="ARBA" id="ARBA00000677"/>
    </source>
</evidence>
<keyword evidence="7" id="KW-0812">Transmembrane</keyword>
<comment type="caution">
    <text evidence="10">The sequence shown here is derived from an EMBL/GenBank/DDBJ whole genome shotgun (WGS) entry which is preliminary data.</text>
</comment>
<evidence type="ECO:0000256" key="6">
    <source>
        <dbReference type="PIRSR" id="PIRSR600223-1"/>
    </source>
</evidence>
<dbReference type="InterPro" id="IPR036286">
    <property type="entry name" value="LexA/Signal_pep-like_sf"/>
</dbReference>
<feature type="transmembrane region" description="Helical" evidence="7">
    <location>
        <begin position="24"/>
        <end position="47"/>
    </location>
</feature>
<proteinExistence type="inferred from homology"/>
<evidence type="ECO:0000313" key="11">
    <source>
        <dbReference type="Proteomes" id="UP000319613"/>
    </source>
</evidence>
<keyword evidence="4 7" id="KW-0645">Protease</keyword>
<evidence type="ECO:0000256" key="8">
    <source>
        <dbReference type="RuleBase" id="RU362042"/>
    </source>
</evidence>
<dbReference type="NCBIfam" id="TIGR02227">
    <property type="entry name" value="sigpep_I_bact"/>
    <property type="match status" value="1"/>
</dbReference>
<name>A0A554JDJ8_9BACT</name>
<dbReference type="GO" id="GO:0009003">
    <property type="term" value="F:signal peptidase activity"/>
    <property type="evidence" value="ECO:0007669"/>
    <property type="project" value="UniProtKB-EC"/>
</dbReference>
<keyword evidence="7" id="KW-1133">Transmembrane helix</keyword>
<dbReference type="InterPro" id="IPR019757">
    <property type="entry name" value="Pept_S26A_signal_pept_1_Lys-AS"/>
</dbReference>
<dbReference type="EMBL" id="VMFF01000008">
    <property type="protein sequence ID" value="TSC66330.1"/>
    <property type="molecule type" value="Genomic_DNA"/>
</dbReference>
<sequence length="205" mass="23445">MQTDTEQQNTENQENESGFKELGLFVWDLVKVLIIAMAIILPIRYAVAQPFIVSGSSMEPTFYSGEYLIINEWTYHFDNPQRGDVVVFKYPKDTSQYFIKRIIALPGEKVKIEEDKVIIYNKEYPNGWVLDETYIPASDTTLPVGDGTTTLGSDEYYVLGDNRLASSDSRFWGPVPKHDIIGKVFIRAFPFSDLKKFETIEYGAK</sequence>
<feature type="active site" evidence="6">
    <location>
        <position position="57"/>
    </location>
</feature>
<gene>
    <name evidence="10" type="ORF">G01um101477_128</name>
</gene>
<evidence type="ECO:0000313" key="10">
    <source>
        <dbReference type="EMBL" id="TSC66330.1"/>
    </source>
</evidence>
<accession>A0A554JDJ8</accession>
<dbReference type="InterPro" id="IPR019758">
    <property type="entry name" value="Pept_S26A_signal_pept_1_CS"/>
</dbReference>
<dbReference type="GO" id="GO:0016020">
    <property type="term" value="C:membrane"/>
    <property type="evidence" value="ECO:0007669"/>
    <property type="project" value="UniProtKB-SubCell"/>
</dbReference>
<dbReference type="PROSITE" id="PS00501">
    <property type="entry name" value="SPASE_I_1"/>
    <property type="match status" value="1"/>
</dbReference>
<reference evidence="10 11" key="1">
    <citation type="submission" date="2017-07" db="EMBL/GenBank/DDBJ databases">
        <title>Mechanisms for carbon and nitrogen cycling indicate functional differentiation within the Candidate Phyla Radiation.</title>
        <authorList>
            <person name="Danczak R.E."/>
            <person name="Johnston M.D."/>
            <person name="Kenah C."/>
            <person name="Slattery M."/>
            <person name="Wrighton K.C."/>
            <person name="Wilkins M.J."/>
        </authorList>
    </citation>
    <scope>NUCLEOTIDE SEQUENCE [LARGE SCALE GENOMIC DNA]</scope>
    <source>
        <strain evidence="10">Gr01-1014_77</strain>
    </source>
</reference>
<dbReference type="CDD" id="cd06530">
    <property type="entry name" value="S26_SPase_I"/>
    <property type="match status" value="1"/>
</dbReference>
<comment type="catalytic activity">
    <reaction evidence="1 7">
        <text>Cleavage of hydrophobic, N-terminal signal or leader sequences from secreted and periplasmic proteins.</text>
        <dbReference type="EC" id="3.4.21.89"/>
    </reaction>
</comment>
<comment type="similarity">
    <text evidence="2 8">Belongs to the peptidase S26 family.</text>
</comment>
<organism evidence="10 11">
    <name type="scientific">Candidatus Doudnabacteria bacterium Gr01-1014_77</name>
    <dbReference type="NCBI Taxonomy" id="2017133"/>
    <lineage>
        <taxon>Bacteria</taxon>
        <taxon>Candidatus Doudnaibacteriota</taxon>
    </lineage>
</organism>
<dbReference type="GO" id="GO:0004252">
    <property type="term" value="F:serine-type endopeptidase activity"/>
    <property type="evidence" value="ECO:0007669"/>
    <property type="project" value="InterPro"/>
</dbReference>
<feature type="domain" description="Peptidase S26" evidence="9">
    <location>
        <begin position="27"/>
        <end position="187"/>
    </location>
</feature>